<sequence length="76" mass="8963">MITFLMNPQNLRGKLIFLAESLKEEKRLVYNQINNKFTNLSISDPLLHLSEAKELDLRACFLLNFCHFCLTISFWL</sequence>
<accession>A0A2P2KKY0</accession>
<name>A0A2P2KKY0_RHIMU</name>
<reference evidence="1" key="1">
    <citation type="submission" date="2018-02" db="EMBL/GenBank/DDBJ databases">
        <title>Rhizophora mucronata_Transcriptome.</title>
        <authorList>
            <person name="Meera S.P."/>
            <person name="Sreeshan A."/>
            <person name="Augustine A."/>
        </authorList>
    </citation>
    <scope>NUCLEOTIDE SEQUENCE</scope>
    <source>
        <tissue evidence="1">Leaf</tissue>
    </source>
</reference>
<dbReference type="AlphaFoldDB" id="A0A2P2KKY0"/>
<dbReference type="EMBL" id="GGEC01025885">
    <property type="protein sequence ID" value="MBX06369.1"/>
    <property type="molecule type" value="Transcribed_RNA"/>
</dbReference>
<protein>
    <submittedName>
        <fullName evidence="1">Uncharacterized protein</fullName>
    </submittedName>
</protein>
<organism evidence="1">
    <name type="scientific">Rhizophora mucronata</name>
    <name type="common">Asiatic mangrove</name>
    <dbReference type="NCBI Taxonomy" id="61149"/>
    <lineage>
        <taxon>Eukaryota</taxon>
        <taxon>Viridiplantae</taxon>
        <taxon>Streptophyta</taxon>
        <taxon>Embryophyta</taxon>
        <taxon>Tracheophyta</taxon>
        <taxon>Spermatophyta</taxon>
        <taxon>Magnoliopsida</taxon>
        <taxon>eudicotyledons</taxon>
        <taxon>Gunneridae</taxon>
        <taxon>Pentapetalae</taxon>
        <taxon>rosids</taxon>
        <taxon>fabids</taxon>
        <taxon>Malpighiales</taxon>
        <taxon>Rhizophoraceae</taxon>
        <taxon>Rhizophora</taxon>
    </lineage>
</organism>
<evidence type="ECO:0000313" key="1">
    <source>
        <dbReference type="EMBL" id="MBX06369.1"/>
    </source>
</evidence>
<proteinExistence type="predicted"/>